<dbReference type="EMBL" id="CM044704">
    <property type="protein sequence ID" value="KAI5667638.1"/>
    <property type="molecule type" value="Genomic_DNA"/>
</dbReference>
<organism evidence="1 2">
    <name type="scientific">Catharanthus roseus</name>
    <name type="common">Madagascar periwinkle</name>
    <name type="synonym">Vinca rosea</name>
    <dbReference type="NCBI Taxonomy" id="4058"/>
    <lineage>
        <taxon>Eukaryota</taxon>
        <taxon>Viridiplantae</taxon>
        <taxon>Streptophyta</taxon>
        <taxon>Embryophyta</taxon>
        <taxon>Tracheophyta</taxon>
        <taxon>Spermatophyta</taxon>
        <taxon>Magnoliopsida</taxon>
        <taxon>eudicotyledons</taxon>
        <taxon>Gunneridae</taxon>
        <taxon>Pentapetalae</taxon>
        <taxon>asterids</taxon>
        <taxon>lamiids</taxon>
        <taxon>Gentianales</taxon>
        <taxon>Apocynaceae</taxon>
        <taxon>Rauvolfioideae</taxon>
        <taxon>Vinceae</taxon>
        <taxon>Catharanthinae</taxon>
        <taxon>Catharanthus</taxon>
    </lineage>
</organism>
<evidence type="ECO:0000313" key="1">
    <source>
        <dbReference type="EMBL" id="KAI5667638.1"/>
    </source>
</evidence>
<gene>
    <name evidence="1" type="ORF">M9H77_17491</name>
</gene>
<sequence length="293" mass="32178">MLEFSVLHREAVDRVCEGDRAFEGDRGLGEEYNRVQALHIEGEANEGGDDGDDDQDEGEDDGDEEQPVPVAYASGSDGRSRNKRPDVAREVLAPTQRRKKVKSSNWEQTSPADGGPVDPELIPSYGGHVAGPIWREQPVAIAPLRDKRRERKKKYIFLSSVLNNKSPYARVQDTINAAFPIKFGEHNFKDFAHETASIGGSLEGVPSSNMSPRDLAIHLDMLEIPRNLGAVAPFGDEETNMLPTHINLGESDEDTIQSSDFVPSSIGKALQEQPPVAALQFHGVDLIRACQNQ</sequence>
<accession>A0ACC0B4R1</accession>
<keyword evidence="2" id="KW-1185">Reference proteome</keyword>
<proteinExistence type="predicted"/>
<comment type="caution">
    <text evidence="1">The sequence shown here is derived from an EMBL/GenBank/DDBJ whole genome shotgun (WGS) entry which is preliminary data.</text>
</comment>
<protein>
    <submittedName>
        <fullName evidence="1">Uncharacterized protein</fullName>
    </submittedName>
</protein>
<dbReference type="Proteomes" id="UP001060085">
    <property type="component" value="Linkage Group LG04"/>
</dbReference>
<name>A0ACC0B4R1_CATRO</name>
<reference evidence="2" key="1">
    <citation type="journal article" date="2023" name="Nat. Plants">
        <title>Single-cell RNA sequencing provides a high-resolution roadmap for understanding the multicellular compartmentation of specialized metabolism.</title>
        <authorList>
            <person name="Sun S."/>
            <person name="Shen X."/>
            <person name="Li Y."/>
            <person name="Li Y."/>
            <person name="Wang S."/>
            <person name="Li R."/>
            <person name="Zhang H."/>
            <person name="Shen G."/>
            <person name="Guo B."/>
            <person name="Wei J."/>
            <person name="Xu J."/>
            <person name="St-Pierre B."/>
            <person name="Chen S."/>
            <person name="Sun C."/>
        </authorList>
    </citation>
    <scope>NUCLEOTIDE SEQUENCE [LARGE SCALE GENOMIC DNA]</scope>
</reference>
<evidence type="ECO:0000313" key="2">
    <source>
        <dbReference type="Proteomes" id="UP001060085"/>
    </source>
</evidence>